<geneLocation type="plasmid" evidence="1 4">
    <name>pYU39_89</name>
</geneLocation>
<proteinExistence type="predicted"/>
<dbReference type="PATRIC" id="fig|59201.158.peg.4959"/>
<gene>
    <name evidence="2" type="ORF">G0M00_13090</name>
    <name evidence="3" type="ORF">G0N78_18250</name>
    <name evidence="1" type="ORF">SE14_05033</name>
</gene>
<name>A0A0F7JEE4_SALTM</name>
<reference evidence="1 4" key="1">
    <citation type="journal article" date="2015" name="Genome Announc.">
        <title>Complete Genome Sequencing of a Multidrug-Resistant and Human-Invasive Salmonella enterica Serovar Typhimurium Strain of the Emerging Sequence Type 213 Genotype.</title>
        <authorList>
            <person name="Calva E."/>
            <person name="Silva C."/>
            <person name="Zaidi M.B."/>
            <person name="Sanchez-Flores A."/>
            <person name="Estrada K."/>
            <person name="Silva G.G."/>
            <person name="Soto-Jimenez L.M."/>
            <person name="Wiesner M."/>
            <person name="Fernandez-Mora M."/>
            <person name="Edwards R.A."/>
            <person name="Vinuesa P."/>
        </authorList>
    </citation>
    <scope>NUCLEOTIDE SEQUENCE [LARGE SCALE GENOMIC DNA]</scope>
    <source>
        <strain evidence="1 4">YU39</strain>
        <plasmid evidence="1 4">pYU39_89</plasmid>
    </source>
</reference>
<evidence type="ECO:0000313" key="4">
    <source>
        <dbReference type="Proteomes" id="UP000034636"/>
    </source>
</evidence>
<organism evidence="1 4">
    <name type="scientific">Salmonella typhimurium</name>
    <dbReference type="NCBI Taxonomy" id="90371"/>
    <lineage>
        <taxon>Bacteria</taxon>
        <taxon>Pseudomonadati</taxon>
        <taxon>Pseudomonadota</taxon>
        <taxon>Gammaproteobacteria</taxon>
        <taxon>Enterobacterales</taxon>
        <taxon>Enterobacteriaceae</taxon>
        <taxon>Salmonella</taxon>
    </lineage>
</organism>
<evidence type="ECO:0000313" key="3">
    <source>
        <dbReference type="EMBL" id="HAD1340681.1"/>
    </source>
</evidence>
<protein>
    <submittedName>
        <fullName evidence="1">Uncharacterized protein</fullName>
    </submittedName>
</protein>
<dbReference type="AlphaFoldDB" id="A0A0F7JEE4"/>
<keyword evidence="1" id="KW-0614">Plasmid</keyword>
<evidence type="ECO:0000313" key="1">
    <source>
        <dbReference type="EMBL" id="AKH10367.1"/>
    </source>
</evidence>
<reference evidence="2" key="2">
    <citation type="journal article" date="2018" name="Genome Biol.">
        <title>SKESA: strategic k-mer extension for scrupulous assemblies.</title>
        <authorList>
            <person name="Souvorov A."/>
            <person name="Agarwala R."/>
            <person name="Lipman D.J."/>
        </authorList>
    </citation>
    <scope>NUCLEOTIDE SEQUENCE</scope>
    <source>
        <strain evidence="3">SSI_AA367</strain>
        <strain evidence="2">Tha16</strain>
    </source>
</reference>
<accession>A0A0F7JEE4</accession>
<evidence type="ECO:0000313" key="2">
    <source>
        <dbReference type="EMBL" id="HAD0245553.1"/>
    </source>
</evidence>
<dbReference type="RefSeq" id="WP_001557738.1">
    <property type="nucleotide sequence ID" value="NZ_CDJP01000179.1"/>
</dbReference>
<dbReference type="EMBL" id="DAANKK010000019">
    <property type="protein sequence ID" value="HAD0245553.1"/>
    <property type="molecule type" value="Genomic_DNA"/>
</dbReference>
<reference evidence="2" key="3">
    <citation type="submission" date="2019-08" db="EMBL/GenBank/DDBJ databases">
        <authorList>
            <consortium name="NCBI Pathogen Detection Project"/>
        </authorList>
    </citation>
    <scope>NUCLEOTIDE SEQUENCE</scope>
    <source>
        <strain evidence="3">SSI_AA367</strain>
        <strain evidence="2">Tha16</strain>
    </source>
</reference>
<dbReference type="Proteomes" id="UP000034636">
    <property type="component" value="Plasmid pYU39_89"/>
</dbReference>
<dbReference type="EMBL" id="CP011430">
    <property type="protein sequence ID" value="AKH10367.1"/>
    <property type="molecule type" value="Genomic_DNA"/>
</dbReference>
<dbReference type="EMBL" id="DAANTJ010000016">
    <property type="protein sequence ID" value="HAD1340681.1"/>
    <property type="molecule type" value="Genomic_DNA"/>
</dbReference>
<sequence>MKTYYPSLNCYPSSYPGLSGKLLALLAKAPTEWFKPVVINPHFLDYGSVRTRNELKNLLAHGFIRHRAGKGYQLSIAPEEAVRLFAYRDSQTKARVIAQILHNGSTYARQFGGDTSQFLRAVRSLEEQGVIESSCLPVPTVPHIKRRVYTFTQRAKKQ</sequence>